<evidence type="ECO:0000313" key="1">
    <source>
        <dbReference type="EMBL" id="OAQ65560.1"/>
    </source>
</evidence>
<proteinExistence type="predicted"/>
<accession>A0A179FK23</accession>
<dbReference type="AlphaFoldDB" id="A0A179FK23"/>
<organism evidence="1 2">
    <name type="scientific">Purpureocillium lilacinum</name>
    <name type="common">Paecilomyces lilacinus</name>
    <dbReference type="NCBI Taxonomy" id="33203"/>
    <lineage>
        <taxon>Eukaryota</taxon>
        <taxon>Fungi</taxon>
        <taxon>Dikarya</taxon>
        <taxon>Ascomycota</taxon>
        <taxon>Pezizomycotina</taxon>
        <taxon>Sordariomycetes</taxon>
        <taxon>Hypocreomycetidae</taxon>
        <taxon>Hypocreales</taxon>
        <taxon>Ophiocordycipitaceae</taxon>
        <taxon>Purpureocillium</taxon>
    </lineage>
</organism>
<dbReference type="EMBL" id="LSBH01000015">
    <property type="protein sequence ID" value="OAQ65560.1"/>
    <property type="molecule type" value="Genomic_DNA"/>
</dbReference>
<protein>
    <submittedName>
        <fullName evidence="1">Uncharacterized protein</fullName>
    </submittedName>
</protein>
<reference evidence="1 2" key="1">
    <citation type="submission" date="2016-01" db="EMBL/GenBank/DDBJ databases">
        <title>Biosynthesis of antibiotic leucinostatins and their inhibition on Phytophthora in bio-control Purpureocillium lilacinum.</title>
        <authorList>
            <person name="Wang G."/>
            <person name="Liu Z."/>
            <person name="Lin R."/>
            <person name="Li E."/>
            <person name="Mao Z."/>
            <person name="Ling J."/>
            <person name="Yin W."/>
            <person name="Xie B."/>
        </authorList>
    </citation>
    <scope>NUCLEOTIDE SEQUENCE [LARGE SCALE GENOMIC DNA]</scope>
    <source>
        <strain evidence="1">PLBJ-1</strain>
    </source>
</reference>
<name>A0A179FK23_PURLI</name>
<sequence>MTGMDMARNTVWDKALPVTPDHEVRLLLDAAAVLDEDHQLKTTILSAFGMHETATKMSVQFLDTSGKDLCNSSWSARIRRIENKPGLELTFKKRFDIAEGDIDEALALASERGFAIGDNKNEVQVEWGYMKQTLSISRKKWVAEPDSAGLDLPGTKDSRQMLTEGVPDQFNNWCCNKWGISAIAASGIFGPIIVSRWDGFWKGLRLYIEVWPILDAAGIGFDYMVEASFTTNCRTTAAGEQANLQAFLMDKGWFVASDSGKTKLIMERYSSYPGLENTDFKEF</sequence>
<comment type="caution">
    <text evidence="1">The sequence shown here is derived from an EMBL/GenBank/DDBJ whole genome shotgun (WGS) entry which is preliminary data.</text>
</comment>
<gene>
    <name evidence="1" type="ORF">VFPBJ_11190</name>
</gene>
<evidence type="ECO:0000313" key="2">
    <source>
        <dbReference type="Proteomes" id="UP000078240"/>
    </source>
</evidence>
<dbReference type="Proteomes" id="UP000078240">
    <property type="component" value="Unassembled WGS sequence"/>
</dbReference>